<dbReference type="EMBL" id="JAVDQY010000003">
    <property type="protein sequence ID" value="MDR6527444.1"/>
    <property type="molecule type" value="Genomic_DNA"/>
</dbReference>
<dbReference type="RefSeq" id="WP_156126064.1">
    <property type="nucleotide sequence ID" value="NZ_JAVDQY010000003.1"/>
</dbReference>
<name>A0AAE3YBT9_9FLAO</name>
<accession>A0AAE3YBT9</accession>
<evidence type="ECO:0000313" key="1">
    <source>
        <dbReference type="EMBL" id="MDR6527444.1"/>
    </source>
</evidence>
<evidence type="ECO:0000313" key="2">
    <source>
        <dbReference type="Proteomes" id="UP001184861"/>
    </source>
</evidence>
<sequence>MRNLKKINRQNLKSVNGGGIGTCNEFCPDGPYGPDQPKSCGDYHGLPECCKKRVLVSYECFDPR</sequence>
<gene>
    <name evidence="1" type="ORF">J2787_002836</name>
</gene>
<dbReference type="Proteomes" id="UP001184861">
    <property type="component" value="Unassembled WGS sequence"/>
</dbReference>
<organism evidence="1 2">
    <name type="scientific">Chryseobacterium rhizosphaerae</name>
    <dbReference type="NCBI Taxonomy" id="395937"/>
    <lineage>
        <taxon>Bacteria</taxon>
        <taxon>Pseudomonadati</taxon>
        <taxon>Bacteroidota</taxon>
        <taxon>Flavobacteriia</taxon>
        <taxon>Flavobacteriales</taxon>
        <taxon>Weeksellaceae</taxon>
        <taxon>Chryseobacterium group</taxon>
        <taxon>Chryseobacterium</taxon>
    </lineage>
</organism>
<dbReference type="InterPro" id="IPR058074">
    <property type="entry name" value="Bacteriocin-like"/>
</dbReference>
<comment type="caution">
    <text evidence="1">The sequence shown here is derived from an EMBL/GenBank/DDBJ whole genome shotgun (WGS) entry which is preliminary data.</text>
</comment>
<evidence type="ECO:0008006" key="3">
    <source>
        <dbReference type="Google" id="ProtNLM"/>
    </source>
</evidence>
<protein>
    <recommendedName>
        <fullName evidence="3">Bacteriocin</fullName>
    </recommendedName>
</protein>
<dbReference type="AlphaFoldDB" id="A0AAE3YBT9"/>
<proteinExistence type="predicted"/>
<reference evidence="1" key="1">
    <citation type="submission" date="2023-07" db="EMBL/GenBank/DDBJ databases">
        <title>Sorghum-associated microbial communities from plants grown in Nebraska, USA.</title>
        <authorList>
            <person name="Schachtman D."/>
        </authorList>
    </citation>
    <scope>NUCLEOTIDE SEQUENCE</scope>
    <source>
        <strain evidence="1">DS2360</strain>
    </source>
</reference>
<dbReference type="NCBIfam" id="NF047798">
    <property type="entry name" value="leader_Chryseo"/>
    <property type="match status" value="1"/>
</dbReference>